<dbReference type="InterPro" id="IPR001841">
    <property type="entry name" value="Znf_RING"/>
</dbReference>
<protein>
    <recommendedName>
        <fullName evidence="5">RING-type domain-containing protein</fullName>
    </recommendedName>
</protein>
<keyword evidence="2 3" id="KW-0040">ANK repeat</keyword>
<name>A0ABC8K3V2_ERUVS</name>
<proteinExistence type="predicted"/>
<dbReference type="SMART" id="SM00184">
    <property type="entry name" value="RING"/>
    <property type="match status" value="1"/>
</dbReference>
<dbReference type="Pfam" id="PF12796">
    <property type="entry name" value="Ank_2"/>
    <property type="match status" value="1"/>
</dbReference>
<feature type="domain" description="RING-type" evidence="5">
    <location>
        <begin position="308"/>
        <end position="347"/>
    </location>
</feature>
<evidence type="ECO:0000256" key="4">
    <source>
        <dbReference type="PROSITE-ProRule" id="PRU00175"/>
    </source>
</evidence>
<keyword evidence="4" id="KW-0862">Zinc</keyword>
<dbReference type="Gene3D" id="3.30.40.10">
    <property type="entry name" value="Zinc/RING finger domain, C3HC4 (zinc finger)"/>
    <property type="match status" value="1"/>
</dbReference>
<dbReference type="PROSITE" id="PS50297">
    <property type="entry name" value="ANK_REP_REGION"/>
    <property type="match status" value="1"/>
</dbReference>
<sequence>MGLTQSKEKQLFKQVRSGNVERIRALCQEGANLEWTDKEGNTPLSVACMNPRLYHVALTLIELGANINAHPPASRYMTPLCHAASRGLQNIVNLLLFNGAANYDSHAPLQLARLHGFTNIVRAIESRICVFSGWMRKFNCPFFLDYFAPQFRSKEVWVVVLPTSTNCPWLYRFELVVYASLEDASPEVVMALRNPNLEEPQGMHPNTYVTIFDNDNPKIKSLKLAPSIEEGRQQLKWFCDAYKGIPQPVRPHVGHKTVLPSAPPLPDDDAEDVDESSMHYTLLDSTPGDVPSVSVGGANTEDRSPRECVICMDAPSVAACVPCGHMAGCRACLTAIKSYGSGCPTCRAYIDQVITVYHV</sequence>
<organism evidence="6 7">
    <name type="scientific">Eruca vesicaria subsp. sativa</name>
    <name type="common">Garden rocket</name>
    <name type="synonym">Eruca sativa</name>
    <dbReference type="NCBI Taxonomy" id="29727"/>
    <lineage>
        <taxon>Eukaryota</taxon>
        <taxon>Viridiplantae</taxon>
        <taxon>Streptophyta</taxon>
        <taxon>Embryophyta</taxon>
        <taxon>Tracheophyta</taxon>
        <taxon>Spermatophyta</taxon>
        <taxon>Magnoliopsida</taxon>
        <taxon>eudicotyledons</taxon>
        <taxon>Gunneridae</taxon>
        <taxon>Pentapetalae</taxon>
        <taxon>rosids</taxon>
        <taxon>malvids</taxon>
        <taxon>Brassicales</taxon>
        <taxon>Brassicaceae</taxon>
        <taxon>Brassiceae</taxon>
        <taxon>Eruca</taxon>
    </lineage>
</organism>
<evidence type="ECO:0000259" key="5">
    <source>
        <dbReference type="PROSITE" id="PS50089"/>
    </source>
</evidence>
<accession>A0ABC8K3V2</accession>
<evidence type="ECO:0000313" key="7">
    <source>
        <dbReference type="Proteomes" id="UP001642260"/>
    </source>
</evidence>
<gene>
    <name evidence="6" type="ORF">ERUC_LOCUS18848</name>
</gene>
<keyword evidence="1" id="KW-0677">Repeat</keyword>
<evidence type="ECO:0000256" key="3">
    <source>
        <dbReference type="PROSITE-ProRule" id="PRU00023"/>
    </source>
</evidence>
<dbReference type="EMBL" id="CAKOAT010177933">
    <property type="protein sequence ID" value="CAH8353008.1"/>
    <property type="molecule type" value="Genomic_DNA"/>
</dbReference>
<dbReference type="PANTHER" id="PTHR24166:SF45">
    <property type="entry name" value="E3 UBIQUITIN-PROTEIN LIGASE XBAT35"/>
    <property type="match status" value="1"/>
</dbReference>
<evidence type="ECO:0000313" key="6">
    <source>
        <dbReference type="EMBL" id="CAH8353008.1"/>
    </source>
</evidence>
<dbReference type="AlphaFoldDB" id="A0ABC8K3V2"/>
<dbReference type="InterPro" id="IPR002110">
    <property type="entry name" value="Ankyrin_rpt"/>
</dbReference>
<dbReference type="InterPro" id="IPR013083">
    <property type="entry name" value="Znf_RING/FYVE/PHD"/>
</dbReference>
<evidence type="ECO:0000256" key="1">
    <source>
        <dbReference type="ARBA" id="ARBA00022737"/>
    </source>
</evidence>
<dbReference type="GO" id="GO:0008270">
    <property type="term" value="F:zinc ion binding"/>
    <property type="evidence" value="ECO:0007669"/>
    <property type="project" value="UniProtKB-KW"/>
</dbReference>
<dbReference type="SMART" id="SM00248">
    <property type="entry name" value="ANK"/>
    <property type="match status" value="2"/>
</dbReference>
<dbReference type="Pfam" id="PF00023">
    <property type="entry name" value="Ank"/>
    <property type="match status" value="1"/>
</dbReference>
<dbReference type="InterPro" id="IPR050889">
    <property type="entry name" value="Dendritic_Spine_Reg/Scaffold"/>
</dbReference>
<dbReference type="InterPro" id="IPR036770">
    <property type="entry name" value="Ankyrin_rpt-contain_sf"/>
</dbReference>
<dbReference type="Proteomes" id="UP001642260">
    <property type="component" value="Unassembled WGS sequence"/>
</dbReference>
<dbReference type="PANTHER" id="PTHR24166">
    <property type="entry name" value="ROLLING PEBBLES, ISOFORM B"/>
    <property type="match status" value="1"/>
</dbReference>
<keyword evidence="4" id="KW-0479">Metal-binding</keyword>
<dbReference type="SUPFAM" id="SSF57850">
    <property type="entry name" value="RING/U-box"/>
    <property type="match status" value="1"/>
</dbReference>
<keyword evidence="4" id="KW-0863">Zinc-finger</keyword>
<dbReference type="PROSITE" id="PS50089">
    <property type="entry name" value="ZF_RING_2"/>
    <property type="match status" value="1"/>
</dbReference>
<comment type="caution">
    <text evidence="6">The sequence shown here is derived from an EMBL/GenBank/DDBJ whole genome shotgun (WGS) entry which is preliminary data.</text>
</comment>
<dbReference type="PROSITE" id="PS50088">
    <property type="entry name" value="ANK_REPEAT"/>
    <property type="match status" value="1"/>
</dbReference>
<dbReference type="Pfam" id="PF13920">
    <property type="entry name" value="zf-C3HC4_3"/>
    <property type="match status" value="1"/>
</dbReference>
<feature type="repeat" description="ANK" evidence="3">
    <location>
        <begin position="39"/>
        <end position="72"/>
    </location>
</feature>
<dbReference type="Gene3D" id="1.25.40.20">
    <property type="entry name" value="Ankyrin repeat-containing domain"/>
    <property type="match status" value="1"/>
</dbReference>
<keyword evidence="7" id="KW-1185">Reference proteome</keyword>
<dbReference type="SUPFAM" id="SSF48403">
    <property type="entry name" value="Ankyrin repeat"/>
    <property type="match status" value="1"/>
</dbReference>
<evidence type="ECO:0000256" key="2">
    <source>
        <dbReference type="ARBA" id="ARBA00023043"/>
    </source>
</evidence>
<reference evidence="6 7" key="1">
    <citation type="submission" date="2022-03" db="EMBL/GenBank/DDBJ databases">
        <authorList>
            <person name="Macdonald S."/>
            <person name="Ahmed S."/>
            <person name="Newling K."/>
        </authorList>
    </citation>
    <scope>NUCLEOTIDE SEQUENCE [LARGE SCALE GENOMIC DNA]</scope>
</reference>